<sequence>MKKVVLLIFLFITSITVAQTEIKRPDSGVFLSQVGLNTVSQFSADNAPTQNVVFIQQTGLANFSKISSSGNNAISVTQNGDNNYVSLDTGNVSLIENIVQLGNNNSVTSSYGTYTASQVNSQIFQDGVGLSVLRIGTNSITENLKINMEGTGREIIIRSYQ</sequence>
<evidence type="ECO:0000313" key="2">
    <source>
        <dbReference type="EMBL" id="NER18503.1"/>
    </source>
</evidence>
<accession>A0A6M0CNI7</accession>
<dbReference type="AlphaFoldDB" id="A0A6M0CNI7"/>
<keyword evidence="3" id="KW-1185">Reference proteome</keyword>
<evidence type="ECO:0008006" key="4">
    <source>
        <dbReference type="Google" id="ProtNLM"/>
    </source>
</evidence>
<feature type="signal peptide" evidence="1">
    <location>
        <begin position="1"/>
        <end position="18"/>
    </location>
</feature>
<dbReference type="Proteomes" id="UP000474296">
    <property type="component" value="Unassembled WGS sequence"/>
</dbReference>
<keyword evidence="1" id="KW-0732">Signal</keyword>
<protein>
    <recommendedName>
        <fullName evidence="4">Curlin subunit CsgB</fullName>
    </recommendedName>
</protein>
<name>A0A6M0CNI7_9FLAO</name>
<comment type="caution">
    <text evidence="2">The sequence shown here is derived from an EMBL/GenBank/DDBJ whole genome shotgun (WGS) entry which is preliminary data.</text>
</comment>
<gene>
    <name evidence="2" type="ORF">GWK10_14890</name>
</gene>
<organism evidence="2 3">
    <name type="scientific">Spongiivirga citrea</name>
    <dbReference type="NCBI Taxonomy" id="1481457"/>
    <lineage>
        <taxon>Bacteria</taxon>
        <taxon>Pseudomonadati</taxon>
        <taxon>Bacteroidota</taxon>
        <taxon>Flavobacteriia</taxon>
        <taxon>Flavobacteriales</taxon>
        <taxon>Flavobacteriaceae</taxon>
        <taxon>Spongiivirga</taxon>
    </lineage>
</organism>
<evidence type="ECO:0000313" key="3">
    <source>
        <dbReference type="Proteomes" id="UP000474296"/>
    </source>
</evidence>
<reference evidence="2 3" key="1">
    <citation type="submission" date="2020-01" db="EMBL/GenBank/DDBJ databases">
        <title>Spongiivirga citrea KCTC 32990T.</title>
        <authorList>
            <person name="Wang G."/>
        </authorList>
    </citation>
    <scope>NUCLEOTIDE SEQUENCE [LARGE SCALE GENOMIC DNA]</scope>
    <source>
        <strain evidence="2 3">KCTC 32990</strain>
    </source>
</reference>
<evidence type="ECO:0000256" key="1">
    <source>
        <dbReference type="SAM" id="SignalP"/>
    </source>
</evidence>
<dbReference type="RefSeq" id="WP_164033191.1">
    <property type="nucleotide sequence ID" value="NZ_JAABOQ010000006.1"/>
</dbReference>
<feature type="chain" id="PRO_5026846743" description="Curlin subunit CsgB" evidence="1">
    <location>
        <begin position="19"/>
        <end position="161"/>
    </location>
</feature>
<dbReference type="EMBL" id="JAABOQ010000006">
    <property type="protein sequence ID" value="NER18503.1"/>
    <property type="molecule type" value="Genomic_DNA"/>
</dbReference>
<proteinExistence type="predicted"/>